<feature type="compositionally biased region" description="Polar residues" evidence="4">
    <location>
        <begin position="131"/>
        <end position="140"/>
    </location>
</feature>
<feature type="compositionally biased region" description="Polar residues" evidence="4">
    <location>
        <begin position="82"/>
        <end position="102"/>
    </location>
</feature>
<dbReference type="InterPro" id="IPR038765">
    <property type="entry name" value="Papain-like_cys_pep_sf"/>
</dbReference>
<dbReference type="PROSITE" id="PS50600">
    <property type="entry name" value="ULP_PROTEASE"/>
    <property type="match status" value="1"/>
</dbReference>
<dbReference type="InterPro" id="IPR003653">
    <property type="entry name" value="Peptidase_C48_C"/>
</dbReference>
<protein>
    <recommendedName>
        <fullName evidence="5">Ubiquitin-like protease family profile domain-containing protein</fullName>
    </recommendedName>
</protein>
<reference evidence="6 7" key="1">
    <citation type="journal article" date="2023" name="Plants (Basel)">
        <title>Bridging the Gap: Combining Genomics and Transcriptomics Approaches to Understand Stylosanthes scabra, an Orphan Legume from the Brazilian Caatinga.</title>
        <authorList>
            <person name="Ferreira-Neto J.R.C."/>
            <person name="da Silva M.D."/>
            <person name="Binneck E."/>
            <person name="de Melo N.F."/>
            <person name="da Silva R.H."/>
            <person name="de Melo A.L.T.M."/>
            <person name="Pandolfi V."/>
            <person name="Bustamante F.O."/>
            <person name="Brasileiro-Vidal A.C."/>
            <person name="Benko-Iseppon A.M."/>
        </authorList>
    </citation>
    <scope>NUCLEOTIDE SEQUENCE [LARGE SCALE GENOMIC DNA]</scope>
    <source>
        <tissue evidence="6">Leaves</tissue>
    </source>
</reference>
<feature type="region of interest" description="Disordered" evidence="4">
    <location>
        <begin position="80"/>
        <end position="164"/>
    </location>
</feature>
<keyword evidence="3" id="KW-0378">Hydrolase</keyword>
<evidence type="ECO:0000256" key="3">
    <source>
        <dbReference type="ARBA" id="ARBA00022801"/>
    </source>
</evidence>
<evidence type="ECO:0000313" key="7">
    <source>
        <dbReference type="Proteomes" id="UP001341840"/>
    </source>
</evidence>
<dbReference type="Pfam" id="PF02902">
    <property type="entry name" value="Peptidase_C48"/>
    <property type="match status" value="1"/>
</dbReference>
<dbReference type="EMBL" id="JASCZI010241671">
    <property type="protein sequence ID" value="MED6204250.1"/>
    <property type="molecule type" value="Genomic_DNA"/>
</dbReference>
<evidence type="ECO:0000256" key="4">
    <source>
        <dbReference type="SAM" id="MobiDB-lite"/>
    </source>
</evidence>
<evidence type="ECO:0000256" key="1">
    <source>
        <dbReference type="ARBA" id="ARBA00005234"/>
    </source>
</evidence>
<evidence type="ECO:0000313" key="6">
    <source>
        <dbReference type="EMBL" id="MED6204250.1"/>
    </source>
</evidence>
<evidence type="ECO:0000256" key="2">
    <source>
        <dbReference type="ARBA" id="ARBA00022670"/>
    </source>
</evidence>
<accession>A0ABU6Y1R2</accession>
<proteinExistence type="inferred from homology"/>
<keyword evidence="2" id="KW-0645">Protease</keyword>
<feature type="domain" description="Ubiquitin-like protease family profile" evidence="5">
    <location>
        <begin position="254"/>
        <end position="416"/>
    </location>
</feature>
<dbReference type="Proteomes" id="UP001341840">
    <property type="component" value="Unassembled WGS sequence"/>
</dbReference>
<comment type="caution">
    <text evidence="6">The sequence shown here is derived from an EMBL/GenBank/DDBJ whole genome shotgun (WGS) entry which is preliminary data.</text>
</comment>
<organism evidence="6 7">
    <name type="scientific">Stylosanthes scabra</name>
    <dbReference type="NCBI Taxonomy" id="79078"/>
    <lineage>
        <taxon>Eukaryota</taxon>
        <taxon>Viridiplantae</taxon>
        <taxon>Streptophyta</taxon>
        <taxon>Embryophyta</taxon>
        <taxon>Tracheophyta</taxon>
        <taxon>Spermatophyta</taxon>
        <taxon>Magnoliopsida</taxon>
        <taxon>eudicotyledons</taxon>
        <taxon>Gunneridae</taxon>
        <taxon>Pentapetalae</taxon>
        <taxon>rosids</taxon>
        <taxon>fabids</taxon>
        <taxon>Fabales</taxon>
        <taxon>Fabaceae</taxon>
        <taxon>Papilionoideae</taxon>
        <taxon>50 kb inversion clade</taxon>
        <taxon>dalbergioids sensu lato</taxon>
        <taxon>Dalbergieae</taxon>
        <taxon>Pterocarpus clade</taxon>
        <taxon>Stylosanthes</taxon>
    </lineage>
</organism>
<name>A0ABU6Y1R2_9FABA</name>
<keyword evidence="7" id="KW-1185">Reference proteome</keyword>
<dbReference type="Gene3D" id="3.40.395.10">
    <property type="entry name" value="Adenoviral Proteinase, Chain A"/>
    <property type="match status" value="1"/>
</dbReference>
<comment type="similarity">
    <text evidence="1">Belongs to the peptidase C48 family.</text>
</comment>
<dbReference type="SUPFAM" id="SSF54001">
    <property type="entry name" value="Cysteine proteinases"/>
    <property type="match status" value="1"/>
</dbReference>
<sequence length="416" mass="47685">MSLLTFYNNSSNFSNLFCLRSAEDATPTARQVRPPPLESRVGVLESNVVEMKHELRLQTTFYQEIMFLLKDALKEKHASPIVGNNSAHGGYNPSTETTPTSDASEDPNYLPIPTPPTSPEEATFIGKKSNTKSSRSSQPVGRQPPTRNRRLFAGKQKEADGKRLKRHGASRYLISSEIPIRLYPELHQNFLQVQHIDNYSQWAKEIGKVVPRGMALTFHPTRDMRIEGIDLCAAAFIFNNYLDQGEVLVRTMKCSLTRGDLRCLEPRKQVIEDVVDLLGAMLTVHSSRVQWFLPTIFSQIATGHGELPPQHLEDIKEHYMGKANRVLKIFIPICSEGHWFLLLIDTLRREFVYLDSLTTEETRAQRRRDIKKNAVFLEEMVDHKDWYDDPKKGKLLCSDFEIVQPEVVQQDDYRCR</sequence>
<evidence type="ECO:0000259" key="5">
    <source>
        <dbReference type="PROSITE" id="PS50600"/>
    </source>
</evidence>
<gene>
    <name evidence="6" type="ORF">PIB30_007359</name>
</gene>